<evidence type="ECO:0000313" key="1">
    <source>
        <dbReference type="EMBL" id="BCL30477.1"/>
    </source>
</evidence>
<gene>
    <name evidence="1" type="ORF">GCM10017557_53360</name>
</gene>
<dbReference type="AlphaFoldDB" id="A0A7G1P9T0"/>
<organism evidence="1 2">
    <name type="scientific">Streptomyces aurantiacus</name>
    <dbReference type="NCBI Taxonomy" id="47760"/>
    <lineage>
        <taxon>Bacteria</taxon>
        <taxon>Bacillati</taxon>
        <taxon>Actinomycetota</taxon>
        <taxon>Actinomycetes</taxon>
        <taxon>Kitasatosporales</taxon>
        <taxon>Streptomycetaceae</taxon>
        <taxon>Streptomyces</taxon>
        <taxon>Streptomyces aurantiacus group</taxon>
    </lineage>
</organism>
<protein>
    <submittedName>
        <fullName evidence="1">Uncharacterized protein</fullName>
    </submittedName>
</protein>
<name>A0A7G1P9T0_9ACTN</name>
<accession>A0A7G1P9T0</accession>
<keyword evidence="2" id="KW-1185">Reference proteome</keyword>
<evidence type="ECO:0000313" key="2">
    <source>
        <dbReference type="Proteomes" id="UP000516444"/>
    </source>
</evidence>
<dbReference type="KEGG" id="sgm:GCM10017557_53360"/>
<reference evidence="1 2" key="1">
    <citation type="journal article" date="2014" name="Int. J. Syst. Evol. Microbiol.">
        <title>Complete genome sequence of Corynebacterium casei LMG S-19264T (=DSM 44701T), isolated from a smear-ripened cheese.</title>
        <authorList>
            <consortium name="US DOE Joint Genome Institute (JGI-PGF)"/>
            <person name="Walter F."/>
            <person name="Albersmeier A."/>
            <person name="Kalinowski J."/>
            <person name="Ruckert C."/>
        </authorList>
    </citation>
    <scope>NUCLEOTIDE SEQUENCE [LARGE SCALE GENOMIC DNA]</scope>
    <source>
        <strain evidence="1 2">JCM 4677</strain>
    </source>
</reference>
<sequence>MIPAVERECDDTDKRMVPVVISGLIELCGVGSGDAEPKPGAVHFHDSGVGPMRRVIFIAPRIGDHGAHCM</sequence>
<proteinExistence type="predicted"/>
<dbReference type="Proteomes" id="UP000516444">
    <property type="component" value="Chromosome"/>
</dbReference>
<dbReference type="EMBL" id="AP023440">
    <property type="protein sequence ID" value="BCL30477.1"/>
    <property type="molecule type" value="Genomic_DNA"/>
</dbReference>